<evidence type="ECO:0000259" key="5">
    <source>
        <dbReference type="PROSITE" id="PS50932"/>
    </source>
</evidence>
<dbReference type="AlphaFoldDB" id="A0A7W3TT24"/>
<dbReference type="SUPFAM" id="SSF53822">
    <property type="entry name" value="Periplasmic binding protein-like I"/>
    <property type="match status" value="1"/>
</dbReference>
<dbReference type="PANTHER" id="PTHR30146:SF95">
    <property type="entry name" value="RIBOSE OPERON REPRESSOR"/>
    <property type="match status" value="1"/>
</dbReference>
<evidence type="ECO:0000256" key="4">
    <source>
        <dbReference type="ARBA" id="ARBA00023163"/>
    </source>
</evidence>
<evidence type="ECO:0000313" key="6">
    <source>
        <dbReference type="EMBL" id="MBB1070350.1"/>
    </source>
</evidence>
<dbReference type="CDD" id="cd01392">
    <property type="entry name" value="HTH_LacI"/>
    <property type="match status" value="1"/>
</dbReference>
<dbReference type="Pfam" id="PF00532">
    <property type="entry name" value="Peripla_BP_1"/>
    <property type="match status" value="1"/>
</dbReference>
<dbReference type="Gene3D" id="1.10.260.40">
    <property type="entry name" value="lambda repressor-like DNA-binding domains"/>
    <property type="match status" value="1"/>
</dbReference>
<dbReference type="InterPro" id="IPR028082">
    <property type="entry name" value="Peripla_BP_I"/>
</dbReference>
<accession>A0A7W3TT24</accession>
<dbReference type="Gene3D" id="3.40.50.2300">
    <property type="match status" value="2"/>
</dbReference>
<keyword evidence="4" id="KW-0804">Transcription</keyword>
<keyword evidence="2" id="KW-0805">Transcription regulation</keyword>
<dbReference type="EMBL" id="JACIVC010000067">
    <property type="protein sequence ID" value="MBB1070350.1"/>
    <property type="molecule type" value="Genomic_DNA"/>
</dbReference>
<feature type="domain" description="HTH lacI-type" evidence="5">
    <location>
        <begin position="7"/>
        <end position="61"/>
    </location>
</feature>
<dbReference type="PANTHER" id="PTHR30146">
    <property type="entry name" value="LACI-RELATED TRANSCRIPTIONAL REPRESSOR"/>
    <property type="match status" value="1"/>
</dbReference>
<dbReference type="InterPro" id="IPR001761">
    <property type="entry name" value="Peripla_BP/Lac1_sug-bd_dom"/>
</dbReference>
<evidence type="ECO:0000256" key="2">
    <source>
        <dbReference type="ARBA" id="ARBA00023015"/>
    </source>
</evidence>
<dbReference type="CDD" id="cd06291">
    <property type="entry name" value="PBP1_Qymf-like"/>
    <property type="match status" value="1"/>
</dbReference>
<dbReference type="GO" id="GO:0003700">
    <property type="term" value="F:DNA-binding transcription factor activity"/>
    <property type="evidence" value="ECO:0007669"/>
    <property type="project" value="TreeGrafter"/>
</dbReference>
<keyword evidence="7" id="KW-1185">Reference proteome</keyword>
<dbReference type="SUPFAM" id="SSF47413">
    <property type="entry name" value="lambda repressor-like DNA-binding domains"/>
    <property type="match status" value="1"/>
</dbReference>
<dbReference type="SMART" id="SM00354">
    <property type="entry name" value="HTH_LACI"/>
    <property type="match status" value="1"/>
</dbReference>
<dbReference type="Pfam" id="PF00356">
    <property type="entry name" value="LacI"/>
    <property type="match status" value="1"/>
</dbReference>
<dbReference type="InterPro" id="IPR010982">
    <property type="entry name" value="Lambda_DNA-bd_dom_sf"/>
</dbReference>
<name>A0A7W3TT24_9LACO</name>
<evidence type="ECO:0000313" key="7">
    <source>
        <dbReference type="Proteomes" id="UP000518316"/>
    </source>
</evidence>
<evidence type="ECO:0000256" key="1">
    <source>
        <dbReference type="ARBA" id="ARBA00022491"/>
    </source>
</evidence>
<dbReference type="RefSeq" id="WP_182598794.1">
    <property type="nucleotide sequence ID" value="NZ_JACIVC010000067.1"/>
</dbReference>
<protein>
    <submittedName>
        <fullName evidence="6">LacI family DNA-binding transcriptional regulator</fullName>
    </submittedName>
</protein>
<reference evidence="6 7" key="1">
    <citation type="submission" date="2020-07" db="EMBL/GenBank/DDBJ databases">
        <title>Description of Limosilactobacillus balticus sp. nov., Limosilactobacillus agrestis sp. nov., Limosilactobacillus albertensis sp. nov., Limosilactobacillus rudii sp. nov., Limosilactobacillus fastidiosus sp. nov., five novel Limosilactobacillus species isolated from the vertebrate gastrointestinal tract, and proposal of 6 subspecies of Limosilactobacillus reuteri adapted to the gastrointestinal tract of specific vertebrate hosts.</title>
        <authorList>
            <person name="Li F."/>
            <person name="Cheng C."/>
            <person name="Zheng J."/>
            <person name="Quevedo R.M."/>
            <person name="Li J."/>
            <person name="Roos S."/>
            <person name="Gaenzle M.G."/>
            <person name="Walter J."/>
        </authorList>
    </citation>
    <scope>NUCLEOTIDE SEQUENCE [LARGE SCALE GENOMIC DNA]</scope>
    <source>
        <strain evidence="6 7">RRLNB_1_1</strain>
    </source>
</reference>
<dbReference type="PRINTS" id="PR00036">
    <property type="entry name" value="HTHLACI"/>
</dbReference>
<dbReference type="InterPro" id="IPR000843">
    <property type="entry name" value="HTH_LacI"/>
</dbReference>
<keyword evidence="1" id="KW-0678">Repressor</keyword>
<sequence>MSEKKRVKLEDVAKEAGVSKTTASRVLNHRGYLSKETIDKVHIAMEKLNYHPNSIARQLYKQETNFVGLIFPTVNNPFFGQLTAELEKNLYKKGYKVLLGDSENDPAKEEFYLQQLLEHQVDGLIVGAHNQGLPEYHHPNLPIVSIDRTVNKDVPIVSSDNYQGGIMATQRLIDLGCQHIIHTNGPTSLASPTQNRRLAYEHTVKANHMDPIVYYTKFSSSIQDKMLLFQRLFKEHPEVDGIFASNDIDASLIIKIAHQFNKKVPKDLKVIGYDGADSTRLLFPQLTTIRQPINEIARVAVNTLEARIKNQPTSKSLTIPVTFYKGTTA</sequence>
<comment type="caution">
    <text evidence="6">The sequence shown here is derived from an EMBL/GenBank/DDBJ whole genome shotgun (WGS) entry which is preliminary data.</text>
</comment>
<proteinExistence type="predicted"/>
<dbReference type="Proteomes" id="UP000518316">
    <property type="component" value="Unassembled WGS sequence"/>
</dbReference>
<gene>
    <name evidence="6" type="ORF">H5S40_09315</name>
</gene>
<evidence type="ECO:0000256" key="3">
    <source>
        <dbReference type="ARBA" id="ARBA00023125"/>
    </source>
</evidence>
<dbReference type="PROSITE" id="PS50932">
    <property type="entry name" value="HTH_LACI_2"/>
    <property type="match status" value="1"/>
</dbReference>
<organism evidence="6 7">
    <name type="scientific">Limosilactobacillus albertensis</name>
    <dbReference type="NCBI Taxonomy" id="2759752"/>
    <lineage>
        <taxon>Bacteria</taxon>
        <taxon>Bacillati</taxon>
        <taxon>Bacillota</taxon>
        <taxon>Bacilli</taxon>
        <taxon>Lactobacillales</taxon>
        <taxon>Lactobacillaceae</taxon>
        <taxon>Limosilactobacillus</taxon>
    </lineage>
</organism>
<dbReference type="PROSITE" id="PS00356">
    <property type="entry name" value="HTH_LACI_1"/>
    <property type="match status" value="1"/>
</dbReference>
<keyword evidence="3 6" id="KW-0238">DNA-binding</keyword>
<dbReference type="GO" id="GO:0000976">
    <property type="term" value="F:transcription cis-regulatory region binding"/>
    <property type="evidence" value="ECO:0007669"/>
    <property type="project" value="TreeGrafter"/>
</dbReference>